<feature type="chain" id="PRO_5047054965" description="Iron transporter" evidence="1">
    <location>
        <begin position="20"/>
        <end position="306"/>
    </location>
</feature>
<accession>A0ABS8FJQ4</accession>
<dbReference type="Proteomes" id="UP001198495">
    <property type="component" value="Unassembled WGS sequence"/>
</dbReference>
<organism evidence="2 3">
    <name type="scientific">Coprococcus hominis</name>
    <name type="common">ex Arizal et al. 2022</name>
    <dbReference type="NCBI Taxonomy" id="2881262"/>
    <lineage>
        <taxon>Bacteria</taxon>
        <taxon>Bacillati</taxon>
        <taxon>Bacillota</taxon>
        <taxon>Clostridia</taxon>
        <taxon>Lachnospirales</taxon>
        <taxon>Lachnospiraceae</taxon>
        <taxon>Coprococcus</taxon>
    </lineage>
</organism>
<gene>
    <name evidence="2" type="ORF">LKD28_00070</name>
</gene>
<name>A0ABS8FJQ4_9FIRM</name>
<comment type="caution">
    <text evidence="2">The sequence shown here is derived from an EMBL/GenBank/DDBJ whole genome shotgun (WGS) entry which is preliminary data.</text>
</comment>
<sequence length="306" mass="32608">MKKWNVSLAAGVVLACLLAGCGKNDTTTQETTAAATTEAVTTEQATEADAQIATGSDLASASDVVEDWMVPIPAENVADGEYDIEVDSSSSMFNITACKLTVADGKMTAVMTMGGKGYRYLYMGTGEEAVAADESEYIPYVEDADGAHTFTVPVDALDEGIACAAFSNKKEKWYERTLVFRSDSLPADAIDNPSMKTAEDLGIADGEYTVEVTLSGGSGRATVESPTKIKVENGIATATIIMSSSNYDYVIVGEEKYLPVNTEGNSTFEIPVTGFDYNMPISADTTAMSTPHEIDYTLYFDSKTIK</sequence>
<evidence type="ECO:0008006" key="4">
    <source>
        <dbReference type="Google" id="ProtNLM"/>
    </source>
</evidence>
<evidence type="ECO:0000313" key="3">
    <source>
        <dbReference type="Proteomes" id="UP001198495"/>
    </source>
</evidence>
<feature type="signal peptide" evidence="1">
    <location>
        <begin position="1"/>
        <end position="19"/>
    </location>
</feature>
<dbReference type="RefSeq" id="WP_227572716.1">
    <property type="nucleotide sequence ID" value="NZ_JAJEQT010000001.1"/>
</dbReference>
<reference evidence="2 3" key="1">
    <citation type="submission" date="2021-10" db="EMBL/GenBank/DDBJ databases">
        <title>Anaerobic single-cell dispensing facilitates the cultivation of human gut bacteria.</title>
        <authorList>
            <person name="Afrizal A."/>
        </authorList>
    </citation>
    <scope>NUCLEOTIDE SEQUENCE [LARGE SCALE GENOMIC DNA]</scope>
    <source>
        <strain evidence="2 3">CLA-AA-H212</strain>
    </source>
</reference>
<proteinExistence type="predicted"/>
<protein>
    <recommendedName>
        <fullName evidence="4">Iron transporter</fullName>
    </recommendedName>
</protein>
<evidence type="ECO:0000256" key="1">
    <source>
        <dbReference type="SAM" id="SignalP"/>
    </source>
</evidence>
<keyword evidence="1" id="KW-0732">Signal</keyword>
<evidence type="ECO:0000313" key="2">
    <source>
        <dbReference type="EMBL" id="MCC2217431.1"/>
    </source>
</evidence>
<keyword evidence="3" id="KW-1185">Reference proteome</keyword>
<dbReference type="EMBL" id="JAJEQT010000001">
    <property type="protein sequence ID" value="MCC2217431.1"/>
    <property type="molecule type" value="Genomic_DNA"/>
</dbReference>
<dbReference type="PROSITE" id="PS51257">
    <property type="entry name" value="PROKAR_LIPOPROTEIN"/>
    <property type="match status" value="1"/>
</dbReference>